<name>A0AAV7MLF0_PLEWA</name>
<dbReference type="Proteomes" id="UP001066276">
    <property type="component" value="Chromosome 9"/>
</dbReference>
<reference evidence="1" key="1">
    <citation type="journal article" date="2022" name="bioRxiv">
        <title>Sequencing and chromosome-scale assembly of the giantPleurodeles waltlgenome.</title>
        <authorList>
            <person name="Brown T."/>
            <person name="Elewa A."/>
            <person name="Iarovenko S."/>
            <person name="Subramanian E."/>
            <person name="Araus A.J."/>
            <person name="Petzold A."/>
            <person name="Susuki M."/>
            <person name="Suzuki K.-i.T."/>
            <person name="Hayashi T."/>
            <person name="Toyoda A."/>
            <person name="Oliveira C."/>
            <person name="Osipova E."/>
            <person name="Leigh N.D."/>
            <person name="Simon A."/>
            <person name="Yun M.H."/>
        </authorList>
    </citation>
    <scope>NUCLEOTIDE SEQUENCE</scope>
    <source>
        <strain evidence="1">20211129_DDA</strain>
        <tissue evidence="1">Liver</tissue>
    </source>
</reference>
<organism evidence="1 2">
    <name type="scientific">Pleurodeles waltl</name>
    <name type="common">Iberian ribbed newt</name>
    <dbReference type="NCBI Taxonomy" id="8319"/>
    <lineage>
        <taxon>Eukaryota</taxon>
        <taxon>Metazoa</taxon>
        <taxon>Chordata</taxon>
        <taxon>Craniata</taxon>
        <taxon>Vertebrata</taxon>
        <taxon>Euteleostomi</taxon>
        <taxon>Amphibia</taxon>
        <taxon>Batrachia</taxon>
        <taxon>Caudata</taxon>
        <taxon>Salamandroidea</taxon>
        <taxon>Salamandridae</taxon>
        <taxon>Pleurodelinae</taxon>
        <taxon>Pleurodeles</taxon>
    </lineage>
</organism>
<dbReference type="EMBL" id="JANPWB010000013">
    <property type="protein sequence ID" value="KAJ1103600.1"/>
    <property type="molecule type" value="Genomic_DNA"/>
</dbReference>
<proteinExistence type="predicted"/>
<comment type="caution">
    <text evidence="1">The sequence shown here is derived from an EMBL/GenBank/DDBJ whole genome shotgun (WGS) entry which is preliminary data.</text>
</comment>
<accession>A0AAV7MLF0</accession>
<evidence type="ECO:0000313" key="1">
    <source>
        <dbReference type="EMBL" id="KAJ1103600.1"/>
    </source>
</evidence>
<sequence length="146" mass="16254">MPLLGRGGVVSYPWVSRWRPPRSSRPRPGLLLLSPVPPPNRFLALQAPLLIPSLLCVLSFVSLSLLFPPVPGYPDRTSLPGQCSSRSYPRGPSARVLRRKVLELVCYRDFLDLGKFASSDKDRRSMSQGEESGTSSTFLQKCFFAF</sequence>
<protein>
    <submittedName>
        <fullName evidence="1">Uncharacterized protein</fullName>
    </submittedName>
</protein>
<gene>
    <name evidence="1" type="ORF">NDU88_001021</name>
</gene>
<keyword evidence="2" id="KW-1185">Reference proteome</keyword>
<evidence type="ECO:0000313" key="2">
    <source>
        <dbReference type="Proteomes" id="UP001066276"/>
    </source>
</evidence>
<dbReference type="AlphaFoldDB" id="A0AAV7MLF0"/>